<gene>
    <name evidence="1" type="primary">9</name>
    <name evidence="1" type="ORF">PBI_REY_9</name>
</gene>
<protein>
    <submittedName>
        <fullName evidence="1">Uncharacterized protein</fullName>
    </submittedName>
</protein>
<dbReference type="GeneID" id="40080921"/>
<dbReference type="Proteomes" id="UP000008418">
    <property type="component" value="Segment"/>
</dbReference>
<organism evidence="1 2">
    <name type="scientific">Mycobacterium phage Rey</name>
    <dbReference type="NCBI Taxonomy" id="1034115"/>
    <lineage>
        <taxon>Viruses</taxon>
        <taxon>Duplodnaviria</taxon>
        <taxon>Heunggongvirae</taxon>
        <taxon>Uroviricota</taxon>
        <taxon>Caudoviricetes</taxon>
        <taxon>Vilmaviridae</taxon>
        <taxon>Mclasvirinae</taxon>
        <taxon>Reyvirus</taxon>
        <taxon>Reyvirus rey</taxon>
    </lineage>
</organism>
<dbReference type="OrthoDB" id="35481at10239"/>
<dbReference type="EMBL" id="JF937105">
    <property type="protein sequence ID" value="AEK09921.1"/>
    <property type="molecule type" value="Genomic_DNA"/>
</dbReference>
<dbReference type="KEGG" id="vg:40080921"/>
<evidence type="ECO:0000313" key="2">
    <source>
        <dbReference type="Proteomes" id="UP000008418"/>
    </source>
</evidence>
<accession>G1D571</accession>
<sequence length="86" mass="9736">MAGLKWTNVSKDNPGYSVYHASPSRDPRVLYVIRYKRKTEGFDPVGWRVFVRPEPGVALSTIFVADSFAEAKEFVNEWDKVAADAQ</sequence>
<name>G1D571_9CAUD</name>
<reference evidence="1 2" key="1">
    <citation type="journal article" date="2011" name="PLoS ONE">
        <title>Cluster K Mycobacteriophages: Insights into the Evolutionary Origins of Mycobacteriophage TM4.</title>
        <authorList>
            <person name="Pope W.H."/>
            <person name="Ferreira C.M."/>
            <person name="Jacobs-Sera D."/>
            <person name="Benjamin R.C."/>
            <person name="Davis A.J."/>
            <person name="Dejong R.J."/>
            <person name="Elgin S.C."/>
            <person name="Guilfoile F.R."/>
            <person name="Forsyth M.H."/>
            <person name="Harris A.D."/>
            <person name="Harvey S.E."/>
            <person name="Hughes L.E."/>
            <person name="Hynes P.M."/>
            <person name="Jackson A.S."/>
            <person name="Jalal M.D."/>
            <person name="Macmurray E.A."/>
            <person name="Manley C.M."/>
            <person name="McDonough M.J."/>
            <person name="Mosier J.L."/>
            <person name="Osterbann L.J."/>
            <person name="Rabinowitz H.S."/>
            <person name="Rhyan C.N."/>
            <person name="Russell D.A."/>
            <person name="Saha M.S."/>
            <person name="Shaffer C.D."/>
            <person name="Simon S.E."/>
            <person name="Sims E.F."/>
            <person name="Tovar I.G."/>
            <person name="Weisser E.G."/>
            <person name="Wertz J.T."/>
            <person name="Weston-Hafer K.A."/>
            <person name="Williamson K.E."/>
            <person name="Zhang B."/>
            <person name="Cresawn S.G."/>
            <person name="Jain P."/>
            <person name="Piuri M."/>
            <person name="Jacobs W.R.Jr."/>
            <person name="Hendrix R.W."/>
            <person name="Hatfull G.F."/>
        </authorList>
    </citation>
    <scope>NUCLEOTIDE SEQUENCE [LARGE SCALE GENOMIC DNA]</scope>
    <source>
        <strain evidence="1">Rey</strain>
    </source>
</reference>
<dbReference type="RefSeq" id="YP_009604999.1">
    <property type="nucleotide sequence ID" value="NC_041971.1"/>
</dbReference>
<keyword evidence="2" id="KW-1185">Reference proteome</keyword>
<evidence type="ECO:0000313" key="1">
    <source>
        <dbReference type="EMBL" id="AEK09921.1"/>
    </source>
</evidence>
<proteinExistence type="predicted"/>